<dbReference type="CDD" id="cd17320">
    <property type="entry name" value="MFS_MdfA_MDR_like"/>
    <property type="match status" value="1"/>
</dbReference>
<reference evidence="10 11" key="1">
    <citation type="submission" date="2021-03" db="EMBL/GenBank/DDBJ databases">
        <title>Sneathiella sp. CAU 1612 isolated from Kang Won-do.</title>
        <authorList>
            <person name="Kim W."/>
        </authorList>
    </citation>
    <scope>NUCLEOTIDE SEQUENCE [LARGE SCALE GENOMIC DNA]</scope>
    <source>
        <strain evidence="10 11">CAU 1612</strain>
    </source>
</reference>
<dbReference type="SUPFAM" id="SSF103473">
    <property type="entry name" value="MFS general substrate transporter"/>
    <property type="match status" value="1"/>
</dbReference>
<sequence>MLRTAAILGLLAAIGPFAVDMYLPAFPAIEKGLGTNVSSAQMTLTVYFIAFGVAQLFYGPFSDQVGRKPPLYLGLSIFAIGTIGCALSPTIEWLLVSRFVQGIGGAVVMVVPRAIIRDMYTGPQATRLMAMVMLVISVSPMLAPLAGSWLILLADWRAIFWVLFAATIISLLITGYMQPETLEKHNRVPVNVRSLFRGCRHLLTDPVFMGVTFIGGFGLASFFVFVANASFIYTGQFGLSAMEFSLAFAVNAIGFFATSQFAAGLGERFGMERVVFLAVIGFAGFSVLLVALTFLGFGSLLVTICFLFLANACLGLVIPTTMVIALDNHGDIAGLASSLGGTLQMLAGGFLIVVMGPFFDGTTLPMVLAIALCAIASTILTWRILPSARPA</sequence>
<dbReference type="EMBL" id="JAFLNC010000003">
    <property type="protein sequence ID" value="MBO0333904.1"/>
    <property type="molecule type" value="Genomic_DNA"/>
</dbReference>
<feature type="transmembrane region" description="Helical" evidence="8">
    <location>
        <begin position="274"/>
        <end position="295"/>
    </location>
</feature>
<evidence type="ECO:0000256" key="5">
    <source>
        <dbReference type="ARBA" id="ARBA00022692"/>
    </source>
</evidence>
<dbReference type="PANTHER" id="PTHR23502">
    <property type="entry name" value="MAJOR FACILITATOR SUPERFAMILY"/>
    <property type="match status" value="1"/>
</dbReference>
<organism evidence="10 11">
    <name type="scientific">Sneathiella sedimenti</name>
    <dbReference type="NCBI Taxonomy" id="2816034"/>
    <lineage>
        <taxon>Bacteria</taxon>
        <taxon>Pseudomonadati</taxon>
        <taxon>Pseudomonadota</taxon>
        <taxon>Alphaproteobacteria</taxon>
        <taxon>Sneathiellales</taxon>
        <taxon>Sneathiellaceae</taxon>
        <taxon>Sneathiella</taxon>
    </lineage>
</organism>
<keyword evidence="5 8" id="KW-0812">Transmembrane</keyword>
<feature type="transmembrane region" description="Helical" evidence="8">
    <location>
        <begin position="207"/>
        <end position="232"/>
    </location>
</feature>
<evidence type="ECO:0000256" key="1">
    <source>
        <dbReference type="ARBA" id="ARBA00004651"/>
    </source>
</evidence>
<evidence type="ECO:0000256" key="3">
    <source>
        <dbReference type="ARBA" id="ARBA00022448"/>
    </source>
</evidence>
<feature type="transmembrane region" description="Helical" evidence="8">
    <location>
        <begin position="244"/>
        <end position="262"/>
    </location>
</feature>
<keyword evidence="4" id="KW-1003">Cell membrane</keyword>
<feature type="domain" description="Major facilitator superfamily (MFS) profile" evidence="9">
    <location>
        <begin position="1"/>
        <end position="389"/>
    </location>
</feature>
<dbReference type="PANTHER" id="PTHR23502:SF132">
    <property type="entry name" value="POLYAMINE TRANSPORTER 2-RELATED"/>
    <property type="match status" value="1"/>
</dbReference>
<feature type="transmembrane region" description="Helical" evidence="8">
    <location>
        <begin position="128"/>
        <end position="152"/>
    </location>
</feature>
<comment type="caution">
    <text evidence="8">Lacks conserved residue(s) required for the propagation of feature annotation.</text>
</comment>
<comment type="caution">
    <text evidence="10">The sequence shown here is derived from an EMBL/GenBank/DDBJ whole genome shotgun (WGS) entry which is preliminary data.</text>
</comment>
<dbReference type="NCBIfam" id="TIGR00710">
    <property type="entry name" value="efflux_Bcr_CflA"/>
    <property type="match status" value="1"/>
</dbReference>
<evidence type="ECO:0000256" key="4">
    <source>
        <dbReference type="ARBA" id="ARBA00022475"/>
    </source>
</evidence>
<keyword evidence="8" id="KW-0997">Cell inner membrane</keyword>
<comment type="similarity">
    <text evidence="2 8">Belongs to the major facilitator superfamily. Bcr/CmlA family.</text>
</comment>
<dbReference type="Gene3D" id="1.20.1720.10">
    <property type="entry name" value="Multidrug resistance protein D"/>
    <property type="match status" value="1"/>
</dbReference>
<gene>
    <name evidence="10" type="ORF">J0X12_09775</name>
</gene>
<feature type="transmembrane region" description="Helical" evidence="8">
    <location>
        <begin position="365"/>
        <end position="385"/>
    </location>
</feature>
<feature type="transmembrane region" description="Helical" evidence="8">
    <location>
        <begin position="301"/>
        <end position="326"/>
    </location>
</feature>
<feature type="transmembrane region" description="Helical" evidence="8">
    <location>
        <begin position="42"/>
        <end position="59"/>
    </location>
</feature>
<dbReference type="InterPro" id="IPR011701">
    <property type="entry name" value="MFS"/>
</dbReference>
<evidence type="ECO:0000256" key="2">
    <source>
        <dbReference type="ARBA" id="ARBA00006236"/>
    </source>
</evidence>
<feature type="transmembrane region" description="Helical" evidence="8">
    <location>
        <begin position="338"/>
        <end position="359"/>
    </location>
</feature>
<keyword evidence="6 8" id="KW-1133">Transmembrane helix</keyword>
<protein>
    <recommendedName>
        <fullName evidence="8">Bcr/CflA family efflux transporter</fullName>
    </recommendedName>
</protein>
<dbReference type="PROSITE" id="PS50850">
    <property type="entry name" value="MFS"/>
    <property type="match status" value="1"/>
</dbReference>
<comment type="subcellular location">
    <subcellularLocation>
        <location evidence="8">Cell inner membrane</location>
        <topology evidence="8">Multi-pass membrane protein</topology>
    </subcellularLocation>
    <subcellularLocation>
        <location evidence="1">Cell membrane</location>
        <topology evidence="1">Multi-pass membrane protein</topology>
    </subcellularLocation>
</comment>
<dbReference type="Proteomes" id="UP000664761">
    <property type="component" value="Unassembled WGS sequence"/>
</dbReference>
<dbReference type="InterPro" id="IPR020846">
    <property type="entry name" value="MFS_dom"/>
</dbReference>
<evidence type="ECO:0000313" key="11">
    <source>
        <dbReference type="Proteomes" id="UP000664761"/>
    </source>
</evidence>
<evidence type="ECO:0000256" key="6">
    <source>
        <dbReference type="ARBA" id="ARBA00022989"/>
    </source>
</evidence>
<keyword evidence="7 8" id="KW-0472">Membrane</keyword>
<keyword evidence="11" id="KW-1185">Reference proteome</keyword>
<keyword evidence="3 8" id="KW-0813">Transport</keyword>
<dbReference type="InterPro" id="IPR004812">
    <property type="entry name" value="Efflux_drug-R_Bcr/CmlA"/>
</dbReference>
<evidence type="ECO:0000256" key="7">
    <source>
        <dbReference type="ARBA" id="ARBA00023136"/>
    </source>
</evidence>
<feature type="transmembrane region" description="Helical" evidence="8">
    <location>
        <begin position="95"/>
        <end position="116"/>
    </location>
</feature>
<proteinExistence type="inferred from homology"/>
<evidence type="ECO:0000256" key="8">
    <source>
        <dbReference type="RuleBase" id="RU365088"/>
    </source>
</evidence>
<accession>A0ABS3F5V2</accession>
<name>A0ABS3F5V2_9PROT</name>
<evidence type="ECO:0000259" key="9">
    <source>
        <dbReference type="PROSITE" id="PS50850"/>
    </source>
</evidence>
<dbReference type="InterPro" id="IPR036259">
    <property type="entry name" value="MFS_trans_sf"/>
</dbReference>
<feature type="transmembrane region" description="Helical" evidence="8">
    <location>
        <begin position="71"/>
        <end position="89"/>
    </location>
</feature>
<dbReference type="RefSeq" id="WP_207044957.1">
    <property type="nucleotide sequence ID" value="NZ_JAFLNC010000003.1"/>
</dbReference>
<feature type="transmembrane region" description="Helical" evidence="8">
    <location>
        <begin position="158"/>
        <end position="177"/>
    </location>
</feature>
<evidence type="ECO:0000313" key="10">
    <source>
        <dbReference type="EMBL" id="MBO0333904.1"/>
    </source>
</evidence>
<dbReference type="Pfam" id="PF07690">
    <property type="entry name" value="MFS_1"/>
    <property type="match status" value="1"/>
</dbReference>